<name>A0ABY5TZ41_LACSH</name>
<evidence type="ECO:0000313" key="11">
    <source>
        <dbReference type="Proteomes" id="UP001058650"/>
    </source>
</evidence>
<dbReference type="Proteomes" id="UP001058650">
    <property type="component" value="Chromosome"/>
</dbReference>
<protein>
    <submittedName>
        <fullName evidence="10">Ger(X)C family spore germination protein</fullName>
    </submittedName>
</protein>
<sequence>MRITPRTLLMLVCMVLLCVCLGGCWDYTDLEERHLQVGEALDLAEQSEEEETKSHPMIMVTAQHIVPEAIASQKGGQQQKPYTNFSTTDISVLKAWHKLFERYTQVPIVSHVKVVVVSEDLARKLNLNQLLMDYLRDTQIRYSCLLFIAEGRAKHILEVGEDVPAFELVDMAKNRERIGSILPEMSLQKVSAKMAAKSSFLLQMIGASEGGKKVVGAAVIKGKSNKMIGTLNPGEVTAVNWLTGETRSDMIKGFDDKTGQLVTVETSEIKSRVRAQVQDGRITFLVKVEADGELEEDWLLPGDAFEGDLLQRAGTAVEKSLTQMIRHTLDKLQHQYHADVIGFGKKLQLDHPQVWEKMKDKWDEVFSEAEVKVDVHIQVRDYRTKGRKTK</sequence>
<feature type="domain" description="Spore germination GerAC-like C-terminal" evidence="8">
    <location>
        <begin position="216"/>
        <end position="381"/>
    </location>
</feature>
<evidence type="ECO:0000313" key="10">
    <source>
        <dbReference type="EMBL" id="UWE02453.1"/>
    </source>
</evidence>
<keyword evidence="3" id="KW-0309">Germination</keyword>
<feature type="domain" description="Spore germination protein N-terminal" evidence="9">
    <location>
        <begin position="26"/>
        <end position="205"/>
    </location>
</feature>
<evidence type="ECO:0000256" key="7">
    <source>
        <dbReference type="ARBA" id="ARBA00023288"/>
    </source>
</evidence>
<organism evidence="10 11">
    <name type="scientific">Laceyella sacchari</name>
    <name type="common">Thermoactinomyces thalpophilus</name>
    <dbReference type="NCBI Taxonomy" id="37482"/>
    <lineage>
        <taxon>Bacteria</taxon>
        <taxon>Bacillati</taxon>
        <taxon>Bacillota</taxon>
        <taxon>Bacilli</taxon>
        <taxon>Bacillales</taxon>
        <taxon>Thermoactinomycetaceae</taxon>
        <taxon>Laceyella</taxon>
    </lineage>
</organism>
<dbReference type="Pfam" id="PF25198">
    <property type="entry name" value="Spore_GerAC_N"/>
    <property type="match status" value="1"/>
</dbReference>
<evidence type="ECO:0000256" key="2">
    <source>
        <dbReference type="ARBA" id="ARBA00007886"/>
    </source>
</evidence>
<gene>
    <name evidence="10" type="ORF">NYR52_09640</name>
</gene>
<evidence type="ECO:0000256" key="6">
    <source>
        <dbReference type="ARBA" id="ARBA00023139"/>
    </source>
</evidence>
<dbReference type="EMBL" id="CP103866">
    <property type="protein sequence ID" value="UWE02453.1"/>
    <property type="molecule type" value="Genomic_DNA"/>
</dbReference>
<dbReference type="PANTHER" id="PTHR35789">
    <property type="entry name" value="SPORE GERMINATION PROTEIN B3"/>
    <property type="match status" value="1"/>
</dbReference>
<dbReference type="RefSeq" id="WP_132220839.1">
    <property type="nucleotide sequence ID" value="NZ_CP103866.1"/>
</dbReference>
<proteinExistence type="inferred from homology"/>
<evidence type="ECO:0000256" key="5">
    <source>
        <dbReference type="ARBA" id="ARBA00023136"/>
    </source>
</evidence>
<reference evidence="10" key="1">
    <citation type="submission" date="2022-08" db="EMBL/GenBank/DDBJ databases">
        <title>The complete genome sequence of the thermophilic bacterium Laceyella sacchari FBKL4.010 reveals the basis for tetramethylpyrazine biosynthesis in Moutai-flavor Daqu.</title>
        <authorList>
            <person name="Li D."/>
            <person name="Huang W."/>
            <person name="Wang C."/>
            <person name="Qiu S."/>
        </authorList>
    </citation>
    <scope>NUCLEOTIDE SEQUENCE</scope>
    <source>
        <strain evidence="10">FBKL4.014</strain>
    </source>
</reference>
<dbReference type="PANTHER" id="PTHR35789:SF1">
    <property type="entry name" value="SPORE GERMINATION PROTEIN B3"/>
    <property type="match status" value="1"/>
</dbReference>
<accession>A0ABY5TZ41</accession>
<dbReference type="InterPro" id="IPR046953">
    <property type="entry name" value="Spore_GerAC-like_C"/>
</dbReference>
<dbReference type="NCBIfam" id="TIGR02887">
    <property type="entry name" value="spore_ger_x_C"/>
    <property type="match status" value="1"/>
</dbReference>
<evidence type="ECO:0000256" key="1">
    <source>
        <dbReference type="ARBA" id="ARBA00004635"/>
    </source>
</evidence>
<dbReference type="InterPro" id="IPR057336">
    <property type="entry name" value="GerAC_N"/>
</dbReference>
<evidence type="ECO:0000256" key="4">
    <source>
        <dbReference type="ARBA" id="ARBA00022729"/>
    </source>
</evidence>
<dbReference type="Pfam" id="PF05504">
    <property type="entry name" value="Spore_GerAC"/>
    <property type="match status" value="1"/>
</dbReference>
<comment type="subcellular location">
    <subcellularLocation>
        <location evidence="1">Membrane</location>
        <topology evidence="1">Lipid-anchor</topology>
    </subcellularLocation>
</comment>
<evidence type="ECO:0000259" key="9">
    <source>
        <dbReference type="Pfam" id="PF25198"/>
    </source>
</evidence>
<keyword evidence="7" id="KW-0449">Lipoprotein</keyword>
<evidence type="ECO:0000259" key="8">
    <source>
        <dbReference type="Pfam" id="PF05504"/>
    </source>
</evidence>
<dbReference type="Gene3D" id="3.30.300.210">
    <property type="entry name" value="Nutrient germinant receptor protein C, domain 3"/>
    <property type="match status" value="1"/>
</dbReference>
<keyword evidence="5" id="KW-0472">Membrane</keyword>
<comment type="similarity">
    <text evidence="2">Belongs to the GerABKC lipoprotein family.</text>
</comment>
<evidence type="ECO:0000256" key="3">
    <source>
        <dbReference type="ARBA" id="ARBA00022544"/>
    </source>
</evidence>
<dbReference type="InterPro" id="IPR008844">
    <property type="entry name" value="Spore_GerAC-like"/>
</dbReference>
<keyword evidence="6" id="KW-0564">Palmitate</keyword>
<keyword evidence="11" id="KW-1185">Reference proteome</keyword>
<keyword evidence="4" id="KW-0732">Signal</keyword>
<dbReference type="InterPro" id="IPR038501">
    <property type="entry name" value="Spore_GerAC_C_sf"/>
</dbReference>